<dbReference type="InterPro" id="IPR051061">
    <property type="entry name" value="Zinc_finger_trans_reg"/>
</dbReference>
<dbReference type="SMART" id="SM00355">
    <property type="entry name" value="ZnF_C2H2"/>
    <property type="match status" value="7"/>
</dbReference>
<dbReference type="Gene3D" id="3.30.160.60">
    <property type="entry name" value="Classic Zinc Finger"/>
    <property type="match status" value="4"/>
</dbReference>
<dbReference type="GO" id="GO:0005634">
    <property type="term" value="C:nucleus"/>
    <property type="evidence" value="ECO:0007669"/>
    <property type="project" value="UniProtKB-SubCell"/>
</dbReference>
<evidence type="ECO:0000256" key="1">
    <source>
        <dbReference type="ARBA" id="ARBA00004123"/>
    </source>
</evidence>
<feature type="domain" description="C2H2-type" evidence="9">
    <location>
        <begin position="170"/>
        <end position="199"/>
    </location>
</feature>
<dbReference type="PROSITE" id="PS00028">
    <property type="entry name" value="ZINC_FINGER_C2H2_1"/>
    <property type="match status" value="6"/>
</dbReference>
<dbReference type="PROSITE" id="PS50157">
    <property type="entry name" value="ZINC_FINGER_C2H2_2"/>
    <property type="match status" value="6"/>
</dbReference>
<organism evidence="10 11">
    <name type="scientific">Brachionus plicatilis</name>
    <name type="common">Marine rotifer</name>
    <name type="synonym">Brachionus muelleri</name>
    <dbReference type="NCBI Taxonomy" id="10195"/>
    <lineage>
        <taxon>Eukaryota</taxon>
        <taxon>Metazoa</taxon>
        <taxon>Spiralia</taxon>
        <taxon>Gnathifera</taxon>
        <taxon>Rotifera</taxon>
        <taxon>Eurotatoria</taxon>
        <taxon>Monogononta</taxon>
        <taxon>Pseudotrocha</taxon>
        <taxon>Ploima</taxon>
        <taxon>Brachionidae</taxon>
        <taxon>Brachionus</taxon>
    </lineage>
</organism>
<feature type="domain" description="C2H2-type" evidence="9">
    <location>
        <begin position="51"/>
        <end position="78"/>
    </location>
</feature>
<keyword evidence="2" id="KW-0479">Metal-binding</keyword>
<sequence length="236" mass="27785">MYTSVKRNFNLSKNEECSSEECCCLFVKRTVYRKHRQLIHERSAPSETTKHACGICGSKFTRPNHLQKHLRVHQDMKVKCEYCDQAFMKQSMLLSHVSVAHKNEKKKHKCPMNGCDKEFVCKMYLDTHMCKTHPNNDENSLYCVECKRHFAAKWLKNQHDQIKHRGSKLYMCLFENCGKTFATSSKLQRHSQIHLKDKKYKCQFENCTAEFTRKEHLISHINVHSDGKPFQCDHPG</sequence>
<evidence type="ECO:0000313" key="10">
    <source>
        <dbReference type="EMBL" id="RNA35891.1"/>
    </source>
</evidence>
<reference evidence="10 11" key="1">
    <citation type="journal article" date="2018" name="Sci. Rep.">
        <title>Genomic signatures of local adaptation to the degree of environmental predictability in rotifers.</title>
        <authorList>
            <person name="Franch-Gras L."/>
            <person name="Hahn C."/>
            <person name="Garcia-Roger E.M."/>
            <person name="Carmona M.J."/>
            <person name="Serra M."/>
            <person name="Gomez A."/>
        </authorList>
    </citation>
    <scope>NUCLEOTIDE SEQUENCE [LARGE SCALE GENOMIC DNA]</scope>
    <source>
        <strain evidence="10">HYR1</strain>
    </source>
</reference>
<gene>
    <name evidence="10" type="ORF">BpHYR1_048549</name>
</gene>
<dbReference type="GO" id="GO:0006357">
    <property type="term" value="P:regulation of transcription by RNA polymerase II"/>
    <property type="evidence" value="ECO:0007669"/>
    <property type="project" value="TreeGrafter"/>
</dbReference>
<dbReference type="Pfam" id="PF00096">
    <property type="entry name" value="zf-C2H2"/>
    <property type="match status" value="4"/>
</dbReference>
<keyword evidence="7" id="KW-0539">Nucleus</keyword>
<evidence type="ECO:0000313" key="11">
    <source>
        <dbReference type="Proteomes" id="UP000276133"/>
    </source>
</evidence>
<keyword evidence="5" id="KW-0805">Transcription regulation</keyword>
<evidence type="ECO:0000256" key="2">
    <source>
        <dbReference type="ARBA" id="ARBA00022723"/>
    </source>
</evidence>
<keyword evidence="11" id="KW-1185">Reference proteome</keyword>
<evidence type="ECO:0000256" key="5">
    <source>
        <dbReference type="ARBA" id="ARBA00023015"/>
    </source>
</evidence>
<name>A0A3M7SJF5_BRAPC</name>
<evidence type="ECO:0000256" key="6">
    <source>
        <dbReference type="ARBA" id="ARBA00023163"/>
    </source>
</evidence>
<proteinExistence type="predicted"/>
<dbReference type="AlphaFoldDB" id="A0A3M7SJF5"/>
<keyword evidence="4" id="KW-0862">Zinc</keyword>
<dbReference type="PANTHER" id="PTHR46179">
    <property type="entry name" value="ZINC FINGER PROTEIN"/>
    <property type="match status" value="1"/>
</dbReference>
<dbReference type="InterPro" id="IPR036236">
    <property type="entry name" value="Znf_C2H2_sf"/>
</dbReference>
<feature type="domain" description="C2H2-type" evidence="9">
    <location>
        <begin position="200"/>
        <end position="229"/>
    </location>
</feature>
<evidence type="ECO:0000259" key="9">
    <source>
        <dbReference type="PROSITE" id="PS50157"/>
    </source>
</evidence>
<evidence type="ECO:0000256" key="3">
    <source>
        <dbReference type="ARBA" id="ARBA00022771"/>
    </source>
</evidence>
<dbReference type="InterPro" id="IPR013087">
    <property type="entry name" value="Znf_C2H2_type"/>
</dbReference>
<evidence type="ECO:0000256" key="8">
    <source>
        <dbReference type="PROSITE-ProRule" id="PRU00042"/>
    </source>
</evidence>
<keyword evidence="6" id="KW-0804">Transcription</keyword>
<comment type="caution">
    <text evidence="10">The sequence shown here is derived from an EMBL/GenBank/DDBJ whole genome shotgun (WGS) entry which is preliminary data.</text>
</comment>
<dbReference type="Proteomes" id="UP000276133">
    <property type="component" value="Unassembled WGS sequence"/>
</dbReference>
<feature type="domain" description="C2H2-type" evidence="9">
    <location>
        <begin position="15"/>
        <end position="45"/>
    </location>
</feature>
<comment type="subcellular location">
    <subcellularLocation>
        <location evidence="1">Nucleus</location>
    </subcellularLocation>
</comment>
<dbReference type="PANTHER" id="PTHR46179:SF13">
    <property type="entry name" value="C2H2-TYPE DOMAIN-CONTAINING PROTEIN"/>
    <property type="match status" value="1"/>
</dbReference>
<evidence type="ECO:0000256" key="7">
    <source>
        <dbReference type="ARBA" id="ARBA00023242"/>
    </source>
</evidence>
<keyword evidence="3 8" id="KW-0863">Zinc-finger</keyword>
<evidence type="ECO:0000256" key="4">
    <source>
        <dbReference type="ARBA" id="ARBA00022833"/>
    </source>
</evidence>
<dbReference type="STRING" id="10195.A0A3M7SJF5"/>
<feature type="domain" description="C2H2-type" evidence="9">
    <location>
        <begin position="78"/>
        <end position="106"/>
    </location>
</feature>
<dbReference type="GO" id="GO:0008270">
    <property type="term" value="F:zinc ion binding"/>
    <property type="evidence" value="ECO:0007669"/>
    <property type="project" value="UniProtKB-KW"/>
</dbReference>
<dbReference type="EMBL" id="REGN01001276">
    <property type="protein sequence ID" value="RNA35891.1"/>
    <property type="molecule type" value="Genomic_DNA"/>
</dbReference>
<dbReference type="SUPFAM" id="SSF57667">
    <property type="entry name" value="beta-beta-alpha zinc fingers"/>
    <property type="match status" value="4"/>
</dbReference>
<feature type="domain" description="C2H2-type" evidence="9">
    <location>
        <begin position="108"/>
        <end position="138"/>
    </location>
</feature>
<dbReference type="OrthoDB" id="427030at2759"/>
<accession>A0A3M7SJF5</accession>
<protein>
    <submittedName>
        <fullName evidence="10">Zinc finger OZF-like isoform X2</fullName>
    </submittedName>
</protein>